<proteinExistence type="predicted"/>
<feature type="region of interest" description="Disordered" evidence="1">
    <location>
        <begin position="166"/>
        <end position="186"/>
    </location>
</feature>
<dbReference type="InterPro" id="IPR023393">
    <property type="entry name" value="START-like_dom_sf"/>
</dbReference>
<evidence type="ECO:0000313" key="3">
    <source>
        <dbReference type="EMBL" id="CAH0770012.1"/>
    </source>
</evidence>
<feature type="domain" description="Phosphatidylinositol transfer protein N-terminal" evidence="2">
    <location>
        <begin position="10"/>
        <end position="263"/>
    </location>
</feature>
<name>A0A9P0C8K7_BEMTA</name>
<dbReference type="SUPFAM" id="SSF55961">
    <property type="entry name" value="Bet v1-like"/>
    <property type="match status" value="1"/>
</dbReference>
<dbReference type="EMBL" id="OU963865">
    <property type="protein sequence ID" value="CAH0770012.1"/>
    <property type="molecule type" value="Genomic_DNA"/>
</dbReference>
<reference evidence="3" key="1">
    <citation type="submission" date="2021-12" db="EMBL/GenBank/DDBJ databases">
        <authorList>
            <person name="King R."/>
        </authorList>
    </citation>
    <scope>NUCLEOTIDE SEQUENCE</scope>
</reference>
<dbReference type="InterPro" id="IPR001666">
    <property type="entry name" value="PI_transfer"/>
</dbReference>
<organism evidence="3 4">
    <name type="scientific">Bemisia tabaci</name>
    <name type="common">Sweetpotato whitefly</name>
    <name type="synonym">Aleurodes tabaci</name>
    <dbReference type="NCBI Taxonomy" id="7038"/>
    <lineage>
        <taxon>Eukaryota</taxon>
        <taxon>Metazoa</taxon>
        <taxon>Ecdysozoa</taxon>
        <taxon>Arthropoda</taxon>
        <taxon>Hexapoda</taxon>
        <taxon>Insecta</taxon>
        <taxon>Pterygota</taxon>
        <taxon>Neoptera</taxon>
        <taxon>Paraneoptera</taxon>
        <taxon>Hemiptera</taxon>
        <taxon>Sternorrhyncha</taxon>
        <taxon>Aleyrodoidea</taxon>
        <taxon>Aleyrodidae</taxon>
        <taxon>Aleyrodinae</taxon>
        <taxon>Bemisia</taxon>
    </lineage>
</organism>
<dbReference type="GO" id="GO:0005737">
    <property type="term" value="C:cytoplasm"/>
    <property type="evidence" value="ECO:0007669"/>
    <property type="project" value="TreeGrafter"/>
</dbReference>
<evidence type="ECO:0000259" key="2">
    <source>
        <dbReference type="Pfam" id="PF02121"/>
    </source>
</evidence>
<dbReference type="CDD" id="cd08888">
    <property type="entry name" value="SRPBCC_PITPNA-B_like"/>
    <property type="match status" value="1"/>
</dbReference>
<dbReference type="GO" id="GO:0008525">
    <property type="term" value="F:phosphatidylcholine transporter activity"/>
    <property type="evidence" value="ECO:0007669"/>
    <property type="project" value="TreeGrafter"/>
</dbReference>
<dbReference type="AlphaFoldDB" id="A0A9P0C8K7"/>
<dbReference type="InterPro" id="IPR055261">
    <property type="entry name" value="PI_transfer_N"/>
</dbReference>
<dbReference type="PANTHER" id="PTHR10658">
    <property type="entry name" value="PHOSPHATIDYLINOSITOL TRANSFER PROTEIN"/>
    <property type="match status" value="1"/>
</dbReference>
<dbReference type="Gene3D" id="3.30.530.20">
    <property type="match status" value="1"/>
</dbReference>
<keyword evidence="4" id="KW-1185">Reference proteome</keyword>
<sequence>MKCYNWALRKCRVTLPLTVEEYQVAQLYSVAEASKNETGGGEGIEVIKNEPFSPGCNEPKIPLLGGKYTTGQYTYKIYHLQSKVPPFIRYLAPKGSLEIHEEAWNAYPYCKTVLTNPGYMKENFSILIESYHIADSGCQDNIHELPPEKLKNRDVIMIDIGNDPVPPGDYKETEDPKKFKSQKTGRGPLVGKWQDSSDPIMTCYKLVTVEFKWFGLQNRVENFIQKAERRLFTNFHRQLFCWIDRWYGLTMDDIRQLEEKTREELDKVNFLFFFLLKYSQLWTLIRSS</sequence>
<evidence type="ECO:0000256" key="1">
    <source>
        <dbReference type="SAM" id="MobiDB-lite"/>
    </source>
</evidence>
<dbReference type="PRINTS" id="PR00391">
    <property type="entry name" value="PITRANSFER"/>
</dbReference>
<feature type="compositionally biased region" description="Basic and acidic residues" evidence="1">
    <location>
        <begin position="169"/>
        <end position="178"/>
    </location>
</feature>
<dbReference type="PANTHER" id="PTHR10658:SF11">
    <property type="entry name" value="VIBRATOR, ISOFORM B"/>
    <property type="match status" value="1"/>
</dbReference>
<dbReference type="GO" id="GO:0008526">
    <property type="term" value="F:phosphatidylinositol transfer activity"/>
    <property type="evidence" value="ECO:0007669"/>
    <property type="project" value="TreeGrafter"/>
</dbReference>
<accession>A0A9P0C8K7</accession>
<dbReference type="FunFam" id="3.30.530.20:FF:000025">
    <property type="entry name" value="Phosphatidylinositol transfer protein beta"/>
    <property type="match status" value="1"/>
</dbReference>
<dbReference type="GO" id="GO:0035091">
    <property type="term" value="F:phosphatidylinositol binding"/>
    <property type="evidence" value="ECO:0007669"/>
    <property type="project" value="TreeGrafter"/>
</dbReference>
<dbReference type="Pfam" id="PF02121">
    <property type="entry name" value="IP_trans"/>
    <property type="match status" value="1"/>
</dbReference>
<evidence type="ECO:0000313" key="4">
    <source>
        <dbReference type="Proteomes" id="UP001152759"/>
    </source>
</evidence>
<protein>
    <recommendedName>
        <fullName evidence="2">Phosphatidylinositol transfer protein N-terminal domain-containing protein</fullName>
    </recommendedName>
</protein>
<dbReference type="Proteomes" id="UP001152759">
    <property type="component" value="Chromosome 4"/>
</dbReference>
<gene>
    <name evidence="3" type="ORF">BEMITA_LOCUS6928</name>
</gene>
<dbReference type="GO" id="GO:0031210">
    <property type="term" value="F:phosphatidylcholine binding"/>
    <property type="evidence" value="ECO:0007669"/>
    <property type="project" value="TreeGrafter"/>
</dbReference>